<keyword evidence="2" id="KW-1185">Reference proteome</keyword>
<name>A0ACD5UCX5_AVESA</name>
<evidence type="ECO:0000313" key="1">
    <source>
        <dbReference type="EnsemblPlants" id="AVESA.00010b.r2.2AG0233570.1.CDS"/>
    </source>
</evidence>
<proteinExistence type="predicted"/>
<accession>A0ACD5UCX5</accession>
<dbReference type="Proteomes" id="UP001732700">
    <property type="component" value="Chromosome 2A"/>
</dbReference>
<dbReference type="EnsemblPlants" id="AVESA.00010b.r2.2AG0233570.1">
    <property type="protein sequence ID" value="AVESA.00010b.r2.2AG0233570.1.CDS"/>
    <property type="gene ID" value="AVESA.00010b.r2.2AG0233570"/>
</dbReference>
<protein>
    <submittedName>
        <fullName evidence="1">Uncharacterized protein</fullName>
    </submittedName>
</protein>
<organism evidence="1 2">
    <name type="scientific">Avena sativa</name>
    <name type="common">Oat</name>
    <dbReference type="NCBI Taxonomy" id="4498"/>
    <lineage>
        <taxon>Eukaryota</taxon>
        <taxon>Viridiplantae</taxon>
        <taxon>Streptophyta</taxon>
        <taxon>Embryophyta</taxon>
        <taxon>Tracheophyta</taxon>
        <taxon>Spermatophyta</taxon>
        <taxon>Magnoliopsida</taxon>
        <taxon>Liliopsida</taxon>
        <taxon>Poales</taxon>
        <taxon>Poaceae</taxon>
        <taxon>BOP clade</taxon>
        <taxon>Pooideae</taxon>
        <taxon>Poodae</taxon>
        <taxon>Poeae</taxon>
        <taxon>Poeae Chloroplast Group 1 (Aveneae type)</taxon>
        <taxon>Aveninae</taxon>
        <taxon>Avena</taxon>
    </lineage>
</organism>
<evidence type="ECO:0000313" key="2">
    <source>
        <dbReference type="Proteomes" id="UP001732700"/>
    </source>
</evidence>
<sequence>MHTILTEEKSFDRYRRGWVSNWSSLYGNFTDTTTLSPMHFTHCTPGHSQPAAFVASTLQMYSIKVTERKEALGLKWPLRVYGVVAARDTVDRNRNILFSRPRDDCQELHKEDPFLRLTGPSRAIVTEEPVHVEIELKVKGTTKSEDRVLMSRVWRYSDRLCTLHTPLAGKFCTLVLSSEELKESVQATIVGVQITKRKPGLFKHGGRVVCSSPPRKGILPDSKHITASSFRQVVLEDGAIDVCSNGYLALSRNVVSVELCGRLEILIYEYSQSRVTAVHGGVSIKAQNCNVTQHKCRLGDSELEISVAWSRLVQDKGFISMEGSDEL</sequence>
<reference evidence="1" key="2">
    <citation type="submission" date="2025-09" db="UniProtKB">
        <authorList>
            <consortium name="EnsemblPlants"/>
        </authorList>
    </citation>
    <scope>IDENTIFICATION</scope>
</reference>
<reference evidence="1" key="1">
    <citation type="submission" date="2021-05" db="EMBL/GenBank/DDBJ databases">
        <authorList>
            <person name="Scholz U."/>
            <person name="Mascher M."/>
            <person name="Fiebig A."/>
        </authorList>
    </citation>
    <scope>NUCLEOTIDE SEQUENCE [LARGE SCALE GENOMIC DNA]</scope>
</reference>